<evidence type="ECO:0000313" key="3">
    <source>
        <dbReference type="Proteomes" id="UP001150062"/>
    </source>
</evidence>
<sequence length="105" mass="12134">MSLLCQDGGFLHSKEIHCKLATMMVHMIAYDQATIKYPQKKTTNNNNEQQQHIHKTTTTTTTYPQQQLIHKKQQSTTTTNNKNLSTKTTTNQLIHKNIFSEFNLI</sequence>
<organism evidence="2 3">
    <name type="scientific">Anaeramoeba flamelloides</name>
    <dbReference type="NCBI Taxonomy" id="1746091"/>
    <lineage>
        <taxon>Eukaryota</taxon>
        <taxon>Metamonada</taxon>
        <taxon>Anaeramoebidae</taxon>
        <taxon>Anaeramoeba</taxon>
    </lineage>
</organism>
<dbReference type="Proteomes" id="UP001150062">
    <property type="component" value="Unassembled WGS sequence"/>
</dbReference>
<comment type="caution">
    <text evidence="2">The sequence shown here is derived from an EMBL/GenBank/DDBJ whole genome shotgun (WGS) entry which is preliminary data.</text>
</comment>
<keyword evidence="3" id="KW-1185">Reference proteome</keyword>
<dbReference type="EMBL" id="JAOAOG010000324">
    <property type="protein sequence ID" value="KAJ6229062.1"/>
    <property type="molecule type" value="Genomic_DNA"/>
</dbReference>
<gene>
    <name evidence="2" type="ORF">M0813_08181</name>
</gene>
<name>A0ABQ8X8S1_9EUKA</name>
<evidence type="ECO:0000313" key="2">
    <source>
        <dbReference type="EMBL" id="KAJ6229062.1"/>
    </source>
</evidence>
<accession>A0ABQ8X8S1</accession>
<proteinExistence type="predicted"/>
<feature type="compositionally biased region" description="Low complexity" evidence="1">
    <location>
        <begin position="74"/>
        <end position="89"/>
    </location>
</feature>
<feature type="compositionally biased region" description="Low complexity" evidence="1">
    <location>
        <begin position="42"/>
        <end position="62"/>
    </location>
</feature>
<evidence type="ECO:0000256" key="1">
    <source>
        <dbReference type="SAM" id="MobiDB-lite"/>
    </source>
</evidence>
<reference evidence="2" key="1">
    <citation type="submission" date="2022-08" db="EMBL/GenBank/DDBJ databases">
        <title>Novel sulfate-reducing endosymbionts in the free-living metamonad Anaeramoeba.</title>
        <authorList>
            <person name="Jerlstrom-Hultqvist J."/>
            <person name="Cepicka I."/>
            <person name="Gallot-Lavallee L."/>
            <person name="Salas-Leiva D."/>
            <person name="Curtis B.A."/>
            <person name="Zahonova K."/>
            <person name="Pipaliya S."/>
            <person name="Dacks J."/>
            <person name="Roger A.J."/>
        </authorList>
    </citation>
    <scope>NUCLEOTIDE SEQUENCE</scope>
    <source>
        <strain evidence="2">Schooner1</strain>
    </source>
</reference>
<feature type="region of interest" description="Disordered" evidence="1">
    <location>
        <begin position="42"/>
        <end position="89"/>
    </location>
</feature>
<protein>
    <submittedName>
        <fullName evidence="2">Uncharacterized protein</fullName>
    </submittedName>
</protein>